<keyword evidence="3" id="KW-0732">Signal</keyword>
<dbReference type="GeneTree" id="ENSGT01000000222211"/>
<dbReference type="InterPro" id="IPR013783">
    <property type="entry name" value="Ig-like_fold"/>
</dbReference>
<evidence type="ECO:0000256" key="1">
    <source>
        <dbReference type="ARBA" id="ARBA00004167"/>
    </source>
</evidence>
<reference evidence="9" key="2">
    <citation type="submission" date="2025-09" db="UniProtKB">
        <authorList>
            <consortium name="Ensembl"/>
        </authorList>
    </citation>
    <scope>IDENTIFICATION</scope>
</reference>
<evidence type="ECO:0000256" key="2">
    <source>
        <dbReference type="ARBA" id="ARBA00022692"/>
    </source>
</evidence>
<dbReference type="PANTHER" id="PTHR46841">
    <property type="entry name" value="OX-2 MEMBRANE GLYCOPROTEIN"/>
    <property type="match status" value="1"/>
</dbReference>
<dbReference type="InterPro" id="IPR047164">
    <property type="entry name" value="OX2G-like"/>
</dbReference>
<evidence type="ECO:0008006" key="11">
    <source>
        <dbReference type="Google" id="ProtNLM"/>
    </source>
</evidence>
<dbReference type="AlphaFoldDB" id="A0A3Q2CAQ1"/>
<name>A0A3Q2CAQ1_CYPVA</name>
<keyword evidence="4" id="KW-1133">Transmembrane helix</keyword>
<evidence type="ECO:0000256" key="8">
    <source>
        <dbReference type="ARBA" id="ARBA00023319"/>
    </source>
</evidence>
<reference evidence="9" key="1">
    <citation type="submission" date="2025-08" db="UniProtKB">
        <authorList>
            <consortium name="Ensembl"/>
        </authorList>
    </citation>
    <scope>IDENTIFICATION</scope>
</reference>
<dbReference type="GO" id="GO:0030424">
    <property type="term" value="C:axon"/>
    <property type="evidence" value="ECO:0007669"/>
    <property type="project" value="TreeGrafter"/>
</dbReference>
<dbReference type="Gene3D" id="2.60.40.10">
    <property type="entry name" value="Immunoglobulins"/>
    <property type="match status" value="2"/>
</dbReference>
<dbReference type="Proteomes" id="UP000265020">
    <property type="component" value="Unassembled WGS sequence"/>
</dbReference>
<keyword evidence="7" id="KW-0325">Glycoprotein</keyword>
<protein>
    <recommendedName>
        <fullName evidence="11">Ig-like domain-containing protein</fullName>
    </recommendedName>
</protein>
<evidence type="ECO:0000313" key="10">
    <source>
        <dbReference type="Proteomes" id="UP000265020"/>
    </source>
</evidence>
<keyword evidence="8" id="KW-0393">Immunoglobulin domain</keyword>
<comment type="subcellular location">
    <subcellularLocation>
        <location evidence="1">Membrane</location>
        <topology evidence="1">Single-pass membrane protein</topology>
    </subcellularLocation>
</comment>
<evidence type="ECO:0000256" key="3">
    <source>
        <dbReference type="ARBA" id="ARBA00022729"/>
    </source>
</evidence>
<evidence type="ECO:0000256" key="7">
    <source>
        <dbReference type="ARBA" id="ARBA00023180"/>
    </source>
</evidence>
<dbReference type="PANTHER" id="PTHR46841:SF7">
    <property type="entry name" value="IG-LIKE DOMAIN-CONTAINING PROTEIN"/>
    <property type="match status" value="1"/>
</dbReference>
<organism evidence="9 10">
    <name type="scientific">Cyprinodon variegatus</name>
    <name type="common">Sheepshead minnow</name>
    <dbReference type="NCBI Taxonomy" id="28743"/>
    <lineage>
        <taxon>Eukaryota</taxon>
        <taxon>Metazoa</taxon>
        <taxon>Chordata</taxon>
        <taxon>Craniata</taxon>
        <taxon>Vertebrata</taxon>
        <taxon>Euteleostomi</taxon>
        <taxon>Actinopterygii</taxon>
        <taxon>Neopterygii</taxon>
        <taxon>Teleostei</taxon>
        <taxon>Neoteleostei</taxon>
        <taxon>Acanthomorphata</taxon>
        <taxon>Ovalentaria</taxon>
        <taxon>Atherinomorphae</taxon>
        <taxon>Cyprinodontiformes</taxon>
        <taxon>Cyprinodontidae</taxon>
        <taxon>Cyprinodon</taxon>
    </lineage>
</organism>
<dbReference type="Ensembl" id="ENSCVAT00000012663.1">
    <property type="protein sequence ID" value="ENSCVAP00000001888.1"/>
    <property type="gene ID" value="ENSCVAG00000002919.1"/>
</dbReference>
<dbReference type="GO" id="GO:0150079">
    <property type="term" value="P:negative regulation of neuroinflammatory response"/>
    <property type="evidence" value="ECO:0007669"/>
    <property type="project" value="TreeGrafter"/>
</dbReference>
<evidence type="ECO:0000256" key="5">
    <source>
        <dbReference type="ARBA" id="ARBA00023136"/>
    </source>
</evidence>
<dbReference type="GO" id="GO:0009986">
    <property type="term" value="C:cell surface"/>
    <property type="evidence" value="ECO:0007669"/>
    <property type="project" value="TreeGrafter"/>
</dbReference>
<proteinExistence type="predicted"/>
<dbReference type="GO" id="GO:0098632">
    <property type="term" value="F:cell-cell adhesion mediator activity"/>
    <property type="evidence" value="ECO:0007669"/>
    <property type="project" value="InterPro"/>
</dbReference>
<evidence type="ECO:0000256" key="6">
    <source>
        <dbReference type="ARBA" id="ARBA00023157"/>
    </source>
</evidence>
<keyword evidence="10" id="KW-1185">Reference proteome</keyword>
<dbReference type="GO" id="GO:0016020">
    <property type="term" value="C:membrane"/>
    <property type="evidence" value="ECO:0007669"/>
    <property type="project" value="UniProtKB-SubCell"/>
</dbReference>
<evidence type="ECO:0000256" key="4">
    <source>
        <dbReference type="ARBA" id="ARBA00022989"/>
    </source>
</evidence>
<keyword evidence="2" id="KW-0812">Transmembrane</keyword>
<keyword evidence="5" id="KW-0472">Membrane</keyword>
<dbReference type="GO" id="GO:0034113">
    <property type="term" value="P:heterotypic cell-cell adhesion"/>
    <property type="evidence" value="ECO:0007669"/>
    <property type="project" value="TreeGrafter"/>
</dbReference>
<evidence type="ECO:0000313" key="9">
    <source>
        <dbReference type="Ensembl" id="ENSCVAP00000001888.1"/>
    </source>
</evidence>
<dbReference type="GO" id="GO:0043025">
    <property type="term" value="C:neuronal cell body"/>
    <property type="evidence" value="ECO:0007669"/>
    <property type="project" value="TreeGrafter"/>
</dbReference>
<keyword evidence="6" id="KW-1015">Disulfide bond</keyword>
<sequence length="135" mass="14893">MSSIILKNITWEDENCYVCSFNAYPDGSKRKQMCLTVTGELLLFGELLSCSATGKPAPTITWEIPINISKNAVPQKTTDRKSDGTFIHNTSIAVDIPAIWTGHIDCVLNKGQPGEQRKTFDFSSIEQEEGMHAGL</sequence>
<accession>A0A3Q2CAQ1</accession>